<dbReference type="InterPro" id="IPR058270">
    <property type="entry name" value="DUF7964"/>
</dbReference>
<dbReference type="Proteomes" id="UP000054387">
    <property type="component" value="Unassembled WGS sequence"/>
</dbReference>
<dbReference type="AlphaFoldDB" id="A0A0W1RA24"/>
<gene>
    <name evidence="3" type="ORF">AUR64_11655</name>
</gene>
<evidence type="ECO:0000259" key="2">
    <source>
        <dbReference type="Pfam" id="PF25912"/>
    </source>
</evidence>
<accession>A0A0W1RA24</accession>
<sequence length="105" mass="11627">MSILDSLPNRPLSDAELASLNRAEAVELAIAVDEDGPTEALLLATESWVKALVFDRSEQDSEENGDTEESRGDGGWRTVETVTLEETERYEALKQCEETVRSLRA</sequence>
<protein>
    <recommendedName>
        <fullName evidence="2">DUF7964 domain-containing protein</fullName>
    </recommendedName>
</protein>
<proteinExistence type="predicted"/>
<keyword evidence="4" id="KW-1185">Reference proteome</keyword>
<evidence type="ECO:0000313" key="3">
    <source>
        <dbReference type="EMBL" id="KTG10231.1"/>
    </source>
</evidence>
<organism evidence="3 4">
    <name type="scientific">Haloprofundus marisrubri</name>
    <dbReference type="NCBI Taxonomy" id="1514971"/>
    <lineage>
        <taxon>Archaea</taxon>
        <taxon>Methanobacteriati</taxon>
        <taxon>Methanobacteriota</taxon>
        <taxon>Stenosarchaea group</taxon>
        <taxon>Halobacteria</taxon>
        <taxon>Halobacteriales</taxon>
        <taxon>Haloferacaceae</taxon>
        <taxon>Haloprofundus</taxon>
    </lineage>
</organism>
<dbReference type="STRING" id="1514971.AUR64_11655"/>
<comment type="caution">
    <text evidence="3">The sequence shown here is derived from an EMBL/GenBank/DDBJ whole genome shotgun (WGS) entry which is preliminary data.</text>
</comment>
<feature type="domain" description="DUF7964" evidence="2">
    <location>
        <begin position="4"/>
        <end position="101"/>
    </location>
</feature>
<evidence type="ECO:0000313" key="4">
    <source>
        <dbReference type="Proteomes" id="UP000054387"/>
    </source>
</evidence>
<feature type="region of interest" description="Disordered" evidence="1">
    <location>
        <begin position="55"/>
        <end position="77"/>
    </location>
</feature>
<evidence type="ECO:0000256" key="1">
    <source>
        <dbReference type="SAM" id="MobiDB-lite"/>
    </source>
</evidence>
<dbReference type="OrthoDB" id="250597at2157"/>
<dbReference type="EMBL" id="LOPU01000018">
    <property type="protein sequence ID" value="KTG10231.1"/>
    <property type="molecule type" value="Genomic_DNA"/>
</dbReference>
<name>A0A0W1RA24_9EURY</name>
<reference evidence="3 4" key="1">
    <citation type="submission" date="2015-12" db="EMBL/GenBank/DDBJ databases">
        <title>Haloprofundus marisrubri gen. nov., sp. nov., an extremely halophilic archaeon isolated from the Discovery deep brine-seawater interface in the Red Sea.</title>
        <authorList>
            <person name="Zhang G."/>
            <person name="Stingl U."/>
            <person name="Rashid M."/>
        </authorList>
    </citation>
    <scope>NUCLEOTIDE SEQUENCE [LARGE SCALE GENOMIC DNA]</scope>
    <source>
        <strain evidence="3 4">SB9</strain>
    </source>
</reference>
<dbReference type="Pfam" id="PF25912">
    <property type="entry name" value="DUF7964"/>
    <property type="match status" value="1"/>
</dbReference>
<dbReference type="RefSeq" id="WP_058581585.1">
    <property type="nucleotide sequence ID" value="NZ_LOPU01000018.1"/>
</dbReference>